<dbReference type="KEGG" id="psin:CAK95_22375"/>
<reference evidence="4 5" key="1">
    <citation type="submission" date="2017-05" db="EMBL/GenBank/DDBJ databases">
        <title>Full genome sequence of Pseudorhodoplanes sinuspersici.</title>
        <authorList>
            <person name="Dastgheib S.M.M."/>
            <person name="Shavandi M."/>
            <person name="Tirandaz H."/>
        </authorList>
    </citation>
    <scope>NUCLEOTIDE SEQUENCE [LARGE SCALE GENOMIC DNA]</scope>
    <source>
        <strain evidence="4 5">RIPI110</strain>
    </source>
</reference>
<dbReference type="InterPro" id="IPR029045">
    <property type="entry name" value="ClpP/crotonase-like_dom_sf"/>
</dbReference>
<dbReference type="GO" id="GO:0003860">
    <property type="term" value="F:3-hydroxyisobutyryl-CoA hydrolase activity"/>
    <property type="evidence" value="ECO:0007669"/>
    <property type="project" value="UniProtKB-EC"/>
</dbReference>
<keyword evidence="5" id="KW-1185">Reference proteome</keyword>
<dbReference type="SUPFAM" id="SSF52096">
    <property type="entry name" value="ClpP/crotonase"/>
    <property type="match status" value="1"/>
</dbReference>
<dbReference type="GO" id="GO:0006574">
    <property type="term" value="P:L-valine catabolic process"/>
    <property type="evidence" value="ECO:0007669"/>
    <property type="project" value="TreeGrafter"/>
</dbReference>
<gene>
    <name evidence="4" type="ORF">CAK95_22375</name>
</gene>
<organism evidence="4 5">
    <name type="scientific">Pseudorhodoplanes sinuspersici</name>
    <dbReference type="NCBI Taxonomy" id="1235591"/>
    <lineage>
        <taxon>Bacteria</taxon>
        <taxon>Pseudomonadati</taxon>
        <taxon>Pseudomonadota</taxon>
        <taxon>Alphaproteobacteria</taxon>
        <taxon>Hyphomicrobiales</taxon>
        <taxon>Pseudorhodoplanes</taxon>
    </lineage>
</organism>
<dbReference type="EC" id="3.1.2.4" evidence="2"/>
<dbReference type="PANTHER" id="PTHR43176:SF3">
    <property type="entry name" value="3-HYDROXYISOBUTYRYL-COA HYDROLASE, MITOCHONDRIAL"/>
    <property type="match status" value="1"/>
</dbReference>
<dbReference type="Gene3D" id="3.90.226.10">
    <property type="entry name" value="2-enoyl-CoA Hydratase, Chain A, domain 1"/>
    <property type="match status" value="1"/>
</dbReference>
<accession>A0A1W6ZW92</accession>
<sequence length="353" mass="38625">MTGTQDILFERRGAAGIVTLNRPKALNAITHEMVRALAAKLDEWARDAAVTRVVVTSNSERAFSAGGDIRALYELTKAGRQQEALTFFKEEYRLNTAIKRYPKPYLSLIDGIVMGGGVGISIHGSHRVAGDRYAFAMPEVSIGFFPDVGGTYALPRLAGEIGTYCALTGERLKAADAVLSGAATHYVKSHRFADLQTALCGGDPVNAVLSDFMERPGEGDVTPRRRTIDRIFSQISVEAILSALDQEAGTGSDQAGWSADLAQTIRSKSPTSLKLSLAQMRYGRHHSFEDCLRTEFRIVSRIVYGHDMAEGVRAVIVDKDNNPRWNPKDLDAVSDTMIERYFAPLPDAELELS</sequence>
<dbReference type="InterPro" id="IPR032259">
    <property type="entry name" value="HIBYL-CoA-H"/>
</dbReference>
<evidence type="ECO:0000256" key="1">
    <source>
        <dbReference type="ARBA" id="ARBA00001709"/>
    </source>
</evidence>
<protein>
    <recommendedName>
        <fullName evidence="2">3-hydroxyisobutyryl-CoA hydrolase</fullName>
        <ecNumber evidence="2">3.1.2.4</ecNumber>
    </recommendedName>
</protein>
<dbReference type="RefSeq" id="WP_086089940.1">
    <property type="nucleotide sequence ID" value="NZ_CP021112.1"/>
</dbReference>
<evidence type="ECO:0000313" key="4">
    <source>
        <dbReference type="EMBL" id="ARQ01548.1"/>
    </source>
</evidence>
<evidence type="ECO:0000256" key="3">
    <source>
        <dbReference type="ARBA" id="ARBA00022801"/>
    </source>
</evidence>
<dbReference type="FunFam" id="3.90.226.10:FF:000026">
    <property type="entry name" value="3-hydroxyisobutyryl-CoA hydrolase, mitochondrial"/>
    <property type="match status" value="1"/>
</dbReference>
<dbReference type="STRING" id="1235591.CAK95_22375"/>
<dbReference type="AlphaFoldDB" id="A0A1W6ZW92"/>
<proteinExistence type="predicted"/>
<name>A0A1W6ZW92_9HYPH</name>
<dbReference type="OrthoDB" id="9790967at2"/>
<keyword evidence="3 4" id="KW-0378">Hydrolase</keyword>
<dbReference type="NCBIfam" id="NF004127">
    <property type="entry name" value="PRK05617.1"/>
    <property type="match status" value="1"/>
</dbReference>
<comment type="catalytic activity">
    <reaction evidence="1">
        <text>3-hydroxy-2-methylpropanoyl-CoA + H2O = 3-hydroxy-2-methylpropanoate + CoA + H(+)</text>
        <dbReference type="Rhea" id="RHEA:20888"/>
        <dbReference type="ChEBI" id="CHEBI:11805"/>
        <dbReference type="ChEBI" id="CHEBI:15377"/>
        <dbReference type="ChEBI" id="CHEBI:15378"/>
        <dbReference type="ChEBI" id="CHEBI:57287"/>
        <dbReference type="ChEBI" id="CHEBI:57340"/>
        <dbReference type="EC" id="3.1.2.4"/>
    </reaction>
</comment>
<dbReference type="Proteomes" id="UP000194137">
    <property type="component" value="Chromosome"/>
</dbReference>
<evidence type="ECO:0000313" key="5">
    <source>
        <dbReference type="Proteomes" id="UP000194137"/>
    </source>
</evidence>
<dbReference type="CDD" id="cd06558">
    <property type="entry name" value="crotonase-like"/>
    <property type="match status" value="1"/>
</dbReference>
<dbReference type="InterPro" id="IPR045004">
    <property type="entry name" value="ECH_dom"/>
</dbReference>
<evidence type="ECO:0000256" key="2">
    <source>
        <dbReference type="ARBA" id="ARBA00011915"/>
    </source>
</evidence>
<dbReference type="Pfam" id="PF16113">
    <property type="entry name" value="ECH_2"/>
    <property type="match status" value="1"/>
</dbReference>
<dbReference type="EMBL" id="CP021112">
    <property type="protein sequence ID" value="ARQ01548.1"/>
    <property type="molecule type" value="Genomic_DNA"/>
</dbReference>
<dbReference type="PANTHER" id="PTHR43176">
    <property type="entry name" value="3-HYDROXYISOBUTYRYL-COA HYDROLASE-RELATED"/>
    <property type="match status" value="1"/>
</dbReference>